<dbReference type="AlphaFoldDB" id="A0A9E8RWP7"/>
<organism evidence="2 3">
    <name type="scientific">Fervidibacillus albus</name>
    <dbReference type="NCBI Taxonomy" id="2980026"/>
    <lineage>
        <taxon>Bacteria</taxon>
        <taxon>Bacillati</taxon>
        <taxon>Bacillota</taxon>
        <taxon>Bacilli</taxon>
        <taxon>Bacillales</taxon>
        <taxon>Bacillaceae</taxon>
        <taxon>Fervidibacillus</taxon>
    </lineage>
</organism>
<accession>A0A9E8RWP7</accession>
<protein>
    <submittedName>
        <fullName evidence="2">Glycosyltransferase family 4 protein</fullName>
    </submittedName>
</protein>
<dbReference type="Proteomes" id="UP001164718">
    <property type="component" value="Chromosome"/>
</dbReference>
<dbReference type="InterPro" id="IPR050194">
    <property type="entry name" value="Glycosyltransferase_grp1"/>
</dbReference>
<gene>
    <name evidence="2" type="ORF">OE104_08275</name>
</gene>
<dbReference type="KEGG" id="faf:OE104_08275"/>
<dbReference type="Pfam" id="PF00534">
    <property type="entry name" value="Glycos_transf_1"/>
    <property type="match status" value="1"/>
</dbReference>
<evidence type="ECO:0000313" key="3">
    <source>
        <dbReference type="Proteomes" id="UP001164718"/>
    </source>
</evidence>
<sequence length="375" mass="43377">MRILVIWRLLTVGGVNAGWRNRAIQFRKYGVETDFLYMKDLGGMHMMEDVATVYLTNEKKEIVRIIEKNDYDAIIVVDTASAYKWIQKAKYNGPVLIEARTPELKKLTRHLKSYEQVQPVGIIVPSEYQKRLVSILTDEIPIYPIDNGIDSSFFRPLLKNEIRYDESPYLQEGKKVIGWIGRLDQRKNWQQLLEIAKGMKERRDDVEFWVIGGAKSVQREQFAEQRRSEQLEDIIRWYPVIPYQHMPHVYAKIRLSGGCTLSTTKTESFGNTFIESMACGVPVVTSDMMPMSEIVLNGKTGLLFQQNKTNDAIHKLNVLLDDEQLHQNLSKAGITYVQNRFSIDIVAKRYIQLLKRLMQQHANERKGKGYGTDSL</sequence>
<dbReference type="CDD" id="cd03801">
    <property type="entry name" value="GT4_PimA-like"/>
    <property type="match status" value="1"/>
</dbReference>
<evidence type="ECO:0000313" key="2">
    <source>
        <dbReference type="EMBL" id="WAA08642.1"/>
    </source>
</evidence>
<dbReference type="EMBL" id="CP106878">
    <property type="protein sequence ID" value="WAA08642.1"/>
    <property type="molecule type" value="Genomic_DNA"/>
</dbReference>
<dbReference type="RefSeq" id="WP_275416420.1">
    <property type="nucleotide sequence ID" value="NZ_CP106878.1"/>
</dbReference>
<dbReference type="InterPro" id="IPR001296">
    <property type="entry name" value="Glyco_trans_1"/>
</dbReference>
<dbReference type="GO" id="GO:0016758">
    <property type="term" value="F:hexosyltransferase activity"/>
    <property type="evidence" value="ECO:0007669"/>
    <property type="project" value="TreeGrafter"/>
</dbReference>
<evidence type="ECO:0000259" key="1">
    <source>
        <dbReference type="Pfam" id="PF00534"/>
    </source>
</evidence>
<proteinExistence type="predicted"/>
<dbReference type="PANTHER" id="PTHR45947">
    <property type="entry name" value="SULFOQUINOVOSYL TRANSFERASE SQD2"/>
    <property type="match status" value="1"/>
</dbReference>
<feature type="domain" description="Glycosyl transferase family 1" evidence="1">
    <location>
        <begin position="169"/>
        <end position="333"/>
    </location>
</feature>
<reference evidence="2" key="1">
    <citation type="submission" date="2022-09" db="EMBL/GenBank/DDBJ databases">
        <title>Complete Genomes of Fervidibacillus albus and Fervidibacillus halotolerans isolated from tidal flat sediments.</title>
        <authorList>
            <person name="Kwon K.K."/>
            <person name="Yang S.-H."/>
            <person name="Park M.J."/>
            <person name="Oh H.-M."/>
        </authorList>
    </citation>
    <scope>NUCLEOTIDE SEQUENCE</scope>
    <source>
        <strain evidence="2">MEBiC13591</strain>
    </source>
</reference>
<dbReference type="SUPFAM" id="SSF53756">
    <property type="entry name" value="UDP-Glycosyltransferase/glycogen phosphorylase"/>
    <property type="match status" value="1"/>
</dbReference>
<name>A0A9E8RWP7_9BACI</name>
<dbReference type="Gene3D" id="3.40.50.2000">
    <property type="entry name" value="Glycogen Phosphorylase B"/>
    <property type="match status" value="2"/>
</dbReference>
<keyword evidence="3" id="KW-1185">Reference proteome</keyword>
<dbReference type="PANTHER" id="PTHR45947:SF3">
    <property type="entry name" value="SULFOQUINOVOSYL TRANSFERASE SQD2"/>
    <property type="match status" value="1"/>
</dbReference>